<keyword evidence="4" id="KW-1185">Reference proteome</keyword>
<dbReference type="InterPro" id="IPR036058">
    <property type="entry name" value="Kazal_dom_sf"/>
</dbReference>
<evidence type="ECO:0000256" key="1">
    <source>
        <dbReference type="SAM" id="MobiDB-lite"/>
    </source>
</evidence>
<keyword evidence="2" id="KW-0732">Signal</keyword>
<dbReference type="PROSITE" id="PS51465">
    <property type="entry name" value="KAZAL_2"/>
    <property type="match status" value="1"/>
</dbReference>
<proteinExistence type="predicted"/>
<feature type="chain" id="PRO_5043938045" evidence="2">
    <location>
        <begin position="23"/>
        <end position="87"/>
    </location>
</feature>
<evidence type="ECO:0000313" key="3">
    <source>
        <dbReference type="EnsemblMetazoa" id="PPAI002142-PA"/>
    </source>
</evidence>
<dbReference type="EnsemblMetazoa" id="PPAI002142-RA">
    <property type="protein sequence ID" value="PPAI002142-PA"/>
    <property type="gene ID" value="PPAI002142"/>
</dbReference>
<organism evidence="3 4">
    <name type="scientific">Phlebotomus papatasi</name>
    <name type="common">Sandfly</name>
    <dbReference type="NCBI Taxonomy" id="29031"/>
    <lineage>
        <taxon>Eukaryota</taxon>
        <taxon>Metazoa</taxon>
        <taxon>Ecdysozoa</taxon>
        <taxon>Arthropoda</taxon>
        <taxon>Hexapoda</taxon>
        <taxon>Insecta</taxon>
        <taxon>Pterygota</taxon>
        <taxon>Neoptera</taxon>
        <taxon>Endopterygota</taxon>
        <taxon>Diptera</taxon>
        <taxon>Nematocera</taxon>
        <taxon>Psychodoidea</taxon>
        <taxon>Psychodidae</taxon>
        <taxon>Phlebotomus</taxon>
        <taxon>Phlebotomus</taxon>
    </lineage>
</organism>
<dbReference type="CDD" id="cd00104">
    <property type="entry name" value="KAZAL_FS"/>
    <property type="match status" value="1"/>
</dbReference>
<evidence type="ECO:0000313" key="4">
    <source>
        <dbReference type="Proteomes" id="UP000092462"/>
    </source>
</evidence>
<dbReference type="Gene3D" id="3.30.60.30">
    <property type="match status" value="1"/>
</dbReference>
<dbReference type="SUPFAM" id="SSF100895">
    <property type="entry name" value="Kazal-type serine protease inhibitors"/>
    <property type="match status" value="1"/>
</dbReference>
<evidence type="ECO:0000256" key="2">
    <source>
        <dbReference type="SAM" id="SignalP"/>
    </source>
</evidence>
<accession>A0A1B0GM71</accession>
<dbReference type="AlphaFoldDB" id="A0A1B0GM71"/>
<dbReference type="EMBL" id="AJVK01024021">
    <property type="status" value="NOT_ANNOTATED_CDS"/>
    <property type="molecule type" value="Genomic_DNA"/>
</dbReference>
<feature type="signal peptide" evidence="2">
    <location>
        <begin position="1"/>
        <end position="22"/>
    </location>
</feature>
<protein>
    <submittedName>
        <fullName evidence="3">Uncharacterized protein</fullName>
    </submittedName>
</protein>
<reference evidence="3" key="1">
    <citation type="submission" date="2022-08" db="UniProtKB">
        <authorList>
            <consortium name="EnsemblMetazoa"/>
        </authorList>
    </citation>
    <scope>IDENTIFICATION</scope>
    <source>
        <strain evidence="3">Israel</strain>
    </source>
</reference>
<sequence length="87" mass="9860">MKLLVVGAILLLALSYGQLTEADPECRKECTTEYKPVCCVYEHGHNKTFKNECHADYFNCRKNRHPTSVYPGECDSSSSESMSDESY</sequence>
<dbReference type="Proteomes" id="UP000092462">
    <property type="component" value="Unassembled WGS sequence"/>
</dbReference>
<name>A0A1B0GM71_PHLPP</name>
<dbReference type="InterPro" id="IPR002350">
    <property type="entry name" value="Kazal_dom"/>
</dbReference>
<feature type="region of interest" description="Disordered" evidence="1">
    <location>
        <begin position="68"/>
        <end position="87"/>
    </location>
</feature>
<dbReference type="VEuPathDB" id="VectorBase:PPAI002142"/>